<evidence type="ECO:0000313" key="2">
    <source>
        <dbReference type="Proteomes" id="UP000603141"/>
    </source>
</evidence>
<comment type="caution">
    <text evidence="1">The sequence shown here is derived from an EMBL/GenBank/DDBJ whole genome shotgun (WGS) entry which is preliminary data.</text>
</comment>
<reference evidence="1" key="1">
    <citation type="submission" date="2021-01" db="EMBL/GenBank/DDBJ databases">
        <title>Modified the classification status of verrucomicrobia.</title>
        <authorList>
            <person name="Feng X."/>
        </authorList>
    </citation>
    <scope>NUCLEOTIDE SEQUENCE</scope>
    <source>
        <strain evidence="1">KCTC 22041</strain>
    </source>
</reference>
<proteinExistence type="predicted"/>
<organism evidence="1 2">
    <name type="scientific">Luteolibacter pohnpeiensis</name>
    <dbReference type="NCBI Taxonomy" id="454153"/>
    <lineage>
        <taxon>Bacteria</taxon>
        <taxon>Pseudomonadati</taxon>
        <taxon>Verrucomicrobiota</taxon>
        <taxon>Verrucomicrobiia</taxon>
        <taxon>Verrucomicrobiales</taxon>
        <taxon>Verrucomicrobiaceae</taxon>
        <taxon>Luteolibacter</taxon>
    </lineage>
</organism>
<dbReference type="Proteomes" id="UP000603141">
    <property type="component" value="Unassembled WGS sequence"/>
</dbReference>
<dbReference type="AlphaFoldDB" id="A0A934SCM5"/>
<dbReference type="RefSeq" id="WP_200271611.1">
    <property type="nucleotide sequence ID" value="NZ_JAENIJ010000021.1"/>
</dbReference>
<gene>
    <name evidence="1" type="ORF">JIN85_13565</name>
</gene>
<accession>A0A934SCM5</accession>
<keyword evidence="2" id="KW-1185">Reference proteome</keyword>
<dbReference type="EMBL" id="JAENIJ010000021">
    <property type="protein sequence ID" value="MBK1883449.1"/>
    <property type="molecule type" value="Genomic_DNA"/>
</dbReference>
<evidence type="ECO:0000313" key="1">
    <source>
        <dbReference type="EMBL" id="MBK1883449.1"/>
    </source>
</evidence>
<sequence length="151" mass="17099">MKSICYALALGVFTAVCHAGEEWESDYPLISGRYEVIGRHCESEKLFTGTITIREDRPNVFVVTRIIDGKKIIGSGKVESATPDKIPVFRIRFVEDGVDYEGTFLWRDDLDNEGRISGYVYTKDYRGKKPGLEALFAEKKSAEQVEAPNRR</sequence>
<name>A0A934SCM5_9BACT</name>
<protein>
    <submittedName>
        <fullName evidence="1">Uncharacterized protein</fullName>
    </submittedName>
</protein>